<evidence type="ECO:0000259" key="2">
    <source>
        <dbReference type="Pfam" id="PF00501"/>
    </source>
</evidence>
<protein>
    <submittedName>
        <fullName evidence="3">Acetyl-CoA synthetase-like protein</fullName>
    </submittedName>
</protein>
<dbReference type="InterPro" id="IPR042099">
    <property type="entry name" value="ANL_N_sf"/>
</dbReference>
<dbReference type="PANTHER" id="PTHR43201">
    <property type="entry name" value="ACYL-COA SYNTHETASE"/>
    <property type="match status" value="1"/>
</dbReference>
<keyword evidence="4" id="KW-1185">Reference proteome</keyword>
<proteinExistence type="inferred from homology"/>
<evidence type="ECO:0000313" key="3">
    <source>
        <dbReference type="EMBL" id="KAF9070004.1"/>
    </source>
</evidence>
<dbReference type="Proteomes" id="UP000772434">
    <property type="component" value="Unassembled WGS sequence"/>
</dbReference>
<dbReference type="InterPro" id="IPR000873">
    <property type="entry name" value="AMP-dep_synth/lig_dom"/>
</dbReference>
<dbReference type="AlphaFoldDB" id="A0A9P5PPZ0"/>
<gene>
    <name evidence="3" type="ORF">BDP27DRAFT_1293078</name>
</gene>
<dbReference type="GO" id="GO:0031956">
    <property type="term" value="F:medium-chain fatty acid-CoA ligase activity"/>
    <property type="evidence" value="ECO:0007669"/>
    <property type="project" value="TreeGrafter"/>
</dbReference>
<dbReference type="Pfam" id="PF00501">
    <property type="entry name" value="AMP-binding"/>
    <property type="match status" value="1"/>
</dbReference>
<dbReference type="Gene3D" id="3.40.50.12780">
    <property type="entry name" value="N-terminal domain of ligase-like"/>
    <property type="match status" value="1"/>
</dbReference>
<comment type="similarity">
    <text evidence="1">Belongs to the ATP-dependent AMP-binding enzyme family.</text>
</comment>
<dbReference type="EMBL" id="JADNRY010000045">
    <property type="protein sequence ID" value="KAF9070004.1"/>
    <property type="molecule type" value="Genomic_DNA"/>
</dbReference>
<dbReference type="GO" id="GO:0006631">
    <property type="term" value="P:fatty acid metabolic process"/>
    <property type="evidence" value="ECO:0007669"/>
    <property type="project" value="TreeGrafter"/>
</dbReference>
<feature type="domain" description="AMP-dependent synthetase/ligase" evidence="2">
    <location>
        <begin position="11"/>
        <end position="331"/>
    </location>
</feature>
<dbReference type="PANTHER" id="PTHR43201:SF8">
    <property type="entry name" value="ACYL-COA SYNTHETASE FAMILY MEMBER 3"/>
    <property type="match status" value="1"/>
</dbReference>
<accession>A0A9P5PPZ0</accession>
<organism evidence="3 4">
    <name type="scientific">Rhodocollybia butyracea</name>
    <dbReference type="NCBI Taxonomy" id="206335"/>
    <lineage>
        <taxon>Eukaryota</taxon>
        <taxon>Fungi</taxon>
        <taxon>Dikarya</taxon>
        <taxon>Basidiomycota</taxon>
        <taxon>Agaricomycotina</taxon>
        <taxon>Agaricomycetes</taxon>
        <taxon>Agaricomycetidae</taxon>
        <taxon>Agaricales</taxon>
        <taxon>Marasmiineae</taxon>
        <taxon>Omphalotaceae</taxon>
        <taxon>Rhodocollybia</taxon>
    </lineage>
</organism>
<dbReference type="SUPFAM" id="SSF56801">
    <property type="entry name" value="Acetyl-CoA synthetase-like"/>
    <property type="match status" value="1"/>
</dbReference>
<dbReference type="OrthoDB" id="429813at2759"/>
<comment type="caution">
    <text evidence="3">The sequence shown here is derived from an EMBL/GenBank/DDBJ whole genome shotgun (WGS) entry which is preliminary data.</text>
</comment>
<evidence type="ECO:0000256" key="1">
    <source>
        <dbReference type="ARBA" id="ARBA00006432"/>
    </source>
</evidence>
<name>A0A9P5PPZ0_9AGAR</name>
<reference evidence="3" key="1">
    <citation type="submission" date="2020-11" db="EMBL/GenBank/DDBJ databases">
        <authorList>
            <consortium name="DOE Joint Genome Institute"/>
            <person name="Ahrendt S."/>
            <person name="Riley R."/>
            <person name="Andreopoulos W."/>
            <person name="Labutti K."/>
            <person name="Pangilinan J."/>
            <person name="Ruiz-Duenas F.J."/>
            <person name="Barrasa J.M."/>
            <person name="Sanchez-Garcia M."/>
            <person name="Camarero S."/>
            <person name="Miyauchi S."/>
            <person name="Serrano A."/>
            <person name="Linde D."/>
            <person name="Babiker R."/>
            <person name="Drula E."/>
            <person name="Ayuso-Fernandez I."/>
            <person name="Pacheco R."/>
            <person name="Padilla G."/>
            <person name="Ferreira P."/>
            <person name="Barriuso J."/>
            <person name="Kellner H."/>
            <person name="Castanera R."/>
            <person name="Alfaro M."/>
            <person name="Ramirez L."/>
            <person name="Pisabarro A.G."/>
            <person name="Kuo A."/>
            <person name="Tritt A."/>
            <person name="Lipzen A."/>
            <person name="He G."/>
            <person name="Yan M."/>
            <person name="Ng V."/>
            <person name="Cullen D."/>
            <person name="Martin F."/>
            <person name="Rosso M.-N."/>
            <person name="Henrissat B."/>
            <person name="Hibbett D."/>
            <person name="Martinez A.T."/>
            <person name="Grigoriev I.V."/>
        </authorList>
    </citation>
    <scope>NUCLEOTIDE SEQUENCE</scope>
    <source>
        <strain evidence="3">AH 40177</strain>
    </source>
</reference>
<evidence type="ECO:0000313" key="4">
    <source>
        <dbReference type="Proteomes" id="UP000772434"/>
    </source>
</evidence>
<sequence length="537" mass="60166">MPLLTHLTNIEDAASRFPARVAFKIPQVNSQTDQIEQWTDITFHQFLLDIEHLARYWFHVLKETSDIPQRSVIALCFGGFKYLDIVHVYAISRAGYIPQLINIFENADFSVIEGPLEQANTRAFIHESGYSDIVQNIPIPCFTLVTIVHPNDYPLPDLPHVTGSDVAVIYQTSGSASGKSKIVPCNYTWLDGIVHKMTRARLPVDSANPDIVVWRGSMGFMAQFSGLISAIYRTSCMVQYKSGEPSTSELVDIINRCKANKLFLFPRFLKKHLRASYTDPETLRALSSVDEIAYGGDSFGSDEEEEWAWKNGINLVNSFGTTECSGLLTSDGLRKSRQNYLRQLSGFRFTKFIPISSDSDLLELVVPQEAPDCPDVSLRSSDGNYHTNDLFREVEPGSYVFCGRSDDWFNMKNCSLCDTKSIEDNVRSLCGDIISDCVVVGNGRPSPVLVVEVCSPPPPSCSVSPNIDESELKIEIYRRIHPFHAARYPHERIASPDMIFVVPLGTLPRTATKATVRRKVVEEAMKEKLDELFSGDV</sequence>
<dbReference type="Pfam" id="PF23562">
    <property type="entry name" value="AMP-binding_C_3"/>
    <property type="match status" value="1"/>
</dbReference>